<dbReference type="Proteomes" id="UP000821845">
    <property type="component" value="Chromosome 1"/>
</dbReference>
<evidence type="ECO:0000313" key="1">
    <source>
        <dbReference type="EMBL" id="KAH6946660.1"/>
    </source>
</evidence>
<keyword evidence="2" id="KW-1185">Reference proteome</keyword>
<protein>
    <submittedName>
        <fullName evidence="1">Uncharacterized protein</fullName>
    </submittedName>
</protein>
<proteinExistence type="predicted"/>
<name>A0ACB7TIA3_HYAAI</name>
<sequence length="233" mass="25918">MPIECMHERGESSSRRHDQPDDCLASVPASTTRPPLLNHGKLPQKGNGRRQHSADKLTACNQLQEFSSPRSSRPMLVTMSSGCSCAPWSSIGFSGTYRFNNNYLSRHITSILKTRARPLLIGSVFASGCRKDATDCRSLSVVRGPAWLSRHTPYAVTLRMRKARMATLLRTCQWLYFCNRHPLSYTNICIWSWTLTFAKRAFATVARASSGSKQEVAGAIASCDINCDRAQSN</sequence>
<organism evidence="1 2">
    <name type="scientific">Hyalomma asiaticum</name>
    <name type="common">Tick</name>
    <dbReference type="NCBI Taxonomy" id="266040"/>
    <lineage>
        <taxon>Eukaryota</taxon>
        <taxon>Metazoa</taxon>
        <taxon>Ecdysozoa</taxon>
        <taxon>Arthropoda</taxon>
        <taxon>Chelicerata</taxon>
        <taxon>Arachnida</taxon>
        <taxon>Acari</taxon>
        <taxon>Parasitiformes</taxon>
        <taxon>Ixodida</taxon>
        <taxon>Ixodoidea</taxon>
        <taxon>Ixodidae</taxon>
        <taxon>Hyalomminae</taxon>
        <taxon>Hyalomma</taxon>
    </lineage>
</organism>
<evidence type="ECO:0000313" key="2">
    <source>
        <dbReference type="Proteomes" id="UP000821845"/>
    </source>
</evidence>
<comment type="caution">
    <text evidence="1">The sequence shown here is derived from an EMBL/GenBank/DDBJ whole genome shotgun (WGS) entry which is preliminary data.</text>
</comment>
<reference evidence="1" key="1">
    <citation type="submission" date="2020-05" db="EMBL/GenBank/DDBJ databases">
        <title>Large-scale comparative analyses of tick genomes elucidate their genetic diversity and vector capacities.</title>
        <authorList>
            <person name="Jia N."/>
            <person name="Wang J."/>
            <person name="Shi W."/>
            <person name="Du L."/>
            <person name="Sun Y."/>
            <person name="Zhan W."/>
            <person name="Jiang J."/>
            <person name="Wang Q."/>
            <person name="Zhang B."/>
            <person name="Ji P."/>
            <person name="Sakyi L.B."/>
            <person name="Cui X."/>
            <person name="Yuan T."/>
            <person name="Jiang B."/>
            <person name="Yang W."/>
            <person name="Lam T.T.-Y."/>
            <person name="Chang Q."/>
            <person name="Ding S."/>
            <person name="Wang X."/>
            <person name="Zhu J."/>
            <person name="Ruan X."/>
            <person name="Zhao L."/>
            <person name="Wei J."/>
            <person name="Que T."/>
            <person name="Du C."/>
            <person name="Cheng J."/>
            <person name="Dai P."/>
            <person name="Han X."/>
            <person name="Huang E."/>
            <person name="Gao Y."/>
            <person name="Liu J."/>
            <person name="Shao H."/>
            <person name="Ye R."/>
            <person name="Li L."/>
            <person name="Wei W."/>
            <person name="Wang X."/>
            <person name="Wang C."/>
            <person name="Yang T."/>
            <person name="Huo Q."/>
            <person name="Li W."/>
            <person name="Guo W."/>
            <person name="Chen H."/>
            <person name="Zhou L."/>
            <person name="Ni X."/>
            <person name="Tian J."/>
            <person name="Zhou Y."/>
            <person name="Sheng Y."/>
            <person name="Liu T."/>
            <person name="Pan Y."/>
            <person name="Xia L."/>
            <person name="Li J."/>
            <person name="Zhao F."/>
            <person name="Cao W."/>
        </authorList>
    </citation>
    <scope>NUCLEOTIDE SEQUENCE</scope>
    <source>
        <strain evidence="1">Hyas-2018</strain>
    </source>
</reference>
<dbReference type="EMBL" id="CM023481">
    <property type="protein sequence ID" value="KAH6946660.1"/>
    <property type="molecule type" value="Genomic_DNA"/>
</dbReference>
<accession>A0ACB7TIA3</accession>
<gene>
    <name evidence="1" type="ORF">HPB50_014422</name>
</gene>